<evidence type="ECO:0000256" key="2">
    <source>
        <dbReference type="ARBA" id="ARBA00022679"/>
    </source>
</evidence>
<keyword evidence="2 11" id="KW-0808">Transferase</keyword>
<organism evidence="11 12">
    <name type="scientific">Polaromonas aquatica</name>
    <dbReference type="NCBI Taxonomy" id="332657"/>
    <lineage>
        <taxon>Bacteria</taxon>
        <taxon>Pseudomonadati</taxon>
        <taxon>Pseudomonadota</taxon>
        <taxon>Betaproteobacteria</taxon>
        <taxon>Burkholderiales</taxon>
        <taxon>Comamonadaceae</taxon>
        <taxon>Polaromonas</taxon>
    </lineage>
</organism>
<evidence type="ECO:0000256" key="9">
    <source>
        <dbReference type="ARBA" id="ARBA00048173"/>
    </source>
</evidence>
<dbReference type="CDD" id="cd03487">
    <property type="entry name" value="RT_Bac_retron_II"/>
    <property type="match status" value="1"/>
</dbReference>
<sequence>MQPTYLEKPIGSPEALAGVLGLSVTVLTDFAATASSKYTHFEIDKANGKKREISSPNHDLKIIQKRINRFVFGKVKYPEYLFGGIEGRDYVKNASIHANAKALITLDIKDFYPNIQAKHVFKIFKYFCKFPDSVATLLTDLTTLKGSVPQGACTSSHIANLVFYDTEHRIVREFSQKKLSYSRLLDDMCISSTKVMSASTLKATIDSISAVLHGKNFKLKSSKTKISSASNPEDLMEVTGLWLNRGHPRVRRAERIDIRSELFRCEELFKISRTSPEYHREHDRLSGRVAKLSYLKHSESKPYRARLRKILPHYDLGDRTKTLKLVNVIERTSVGDRSKYSYIERFHQLMYRINILSRSDTGLAQALRIRMSLCQPTSTKEKITYGE</sequence>
<keyword evidence="4" id="KW-0479">Metal-binding</keyword>
<keyword evidence="12" id="KW-1185">Reference proteome</keyword>
<dbReference type="PRINTS" id="PR00866">
    <property type="entry name" value="RNADNAPOLMS"/>
</dbReference>
<evidence type="ECO:0000256" key="8">
    <source>
        <dbReference type="ARBA" id="ARBA00034120"/>
    </source>
</evidence>
<keyword evidence="3 11" id="KW-0548">Nucleotidyltransferase</keyword>
<protein>
    <recommendedName>
        <fullName evidence="1">RNA-directed DNA polymerase</fullName>
        <ecNumber evidence="1">2.7.7.49</ecNumber>
    </recommendedName>
</protein>
<evidence type="ECO:0000259" key="10">
    <source>
        <dbReference type="PROSITE" id="PS50878"/>
    </source>
</evidence>
<dbReference type="InterPro" id="IPR000477">
    <property type="entry name" value="RT_dom"/>
</dbReference>
<keyword evidence="7" id="KW-0051">Antiviral defense</keyword>
<dbReference type="InterPro" id="IPR051083">
    <property type="entry name" value="GrpII_Intron_Splice-Mob/Def"/>
</dbReference>
<dbReference type="PROSITE" id="PS50878">
    <property type="entry name" value="RT_POL"/>
    <property type="match status" value="1"/>
</dbReference>
<evidence type="ECO:0000313" key="12">
    <source>
        <dbReference type="Proteomes" id="UP001596270"/>
    </source>
</evidence>
<dbReference type="SUPFAM" id="SSF56672">
    <property type="entry name" value="DNA/RNA polymerases"/>
    <property type="match status" value="1"/>
</dbReference>
<dbReference type="PANTHER" id="PTHR34047:SF7">
    <property type="entry name" value="RNA-DIRECTED DNA POLYMERASE"/>
    <property type="match status" value="1"/>
</dbReference>
<dbReference type="EC" id="2.7.7.49" evidence="1"/>
<gene>
    <name evidence="11" type="ORF">ACFQND_23235</name>
</gene>
<reference evidence="12" key="1">
    <citation type="journal article" date="2019" name="Int. J. Syst. Evol. Microbiol.">
        <title>The Global Catalogue of Microorganisms (GCM) 10K type strain sequencing project: providing services to taxonomists for standard genome sequencing and annotation.</title>
        <authorList>
            <consortium name="The Broad Institute Genomics Platform"/>
            <consortium name="The Broad Institute Genome Sequencing Center for Infectious Disease"/>
            <person name="Wu L."/>
            <person name="Ma J."/>
        </authorList>
    </citation>
    <scope>NUCLEOTIDE SEQUENCE [LARGE SCALE GENOMIC DNA]</scope>
    <source>
        <strain evidence="12">CCUG 39402</strain>
    </source>
</reference>
<comment type="catalytic activity">
    <reaction evidence="9">
        <text>DNA(n) + a 2'-deoxyribonucleoside 5'-triphosphate = DNA(n+1) + diphosphate</text>
        <dbReference type="Rhea" id="RHEA:22508"/>
        <dbReference type="Rhea" id="RHEA-COMP:17339"/>
        <dbReference type="Rhea" id="RHEA-COMP:17340"/>
        <dbReference type="ChEBI" id="CHEBI:33019"/>
        <dbReference type="ChEBI" id="CHEBI:61560"/>
        <dbReference type="ChEBI" id="CHEBI:173112"/>
        <dbReference type="EC" id="2.7.7.49"/>
    </reaction>
</comment>
<dbReference type="InterPro" id="IPR000123">
    <property type="entry name" value="Reverse_transcriptase_msDNA"/>
</dbReference>
<evidence type="ECO:0000256" key="3">
    <source>
        <dbReference type="ARBA" id="ARBA00022695"/>
    </source>
</evidence>
<evidence type="ECO:0000256" key="6">
    <source>
        <dbReference type="ARBA" id="ARBA00022918"/>
    </source>
</evidence>
<evidence type="ECO:0000256" key="4">
    <source>
        <dbReference type="ARBA" id="ARBA00022723"/>
    </source>
</evidence>
<dbReference type="Pfam" id="PF00078">
    <property type="entry name" value="RVT_1"/>
    <property type="match status" value="1"/>
</dbReference>
<comment type="similarity">
    <text evidence="8">Belongs to the bacterial reverse transcriptase family.</text>
</comment>
<dbReference type="RefSeq" id="WP_371439909.1">
    <property type="nucleotide sequence ID" value="NZ_JBHSRS010000084.1"/>
</dbReference>
<dbReference type="GO" id="GO:0003964">
    <property type="term" value="F:RNA-directed DNA polymerase activity"/>
    <property type="evidence" value="ECO:0007669"/>
    <property type="project" value="UniProtKB-KW"/>
</dbReference>
<dbReference type="Proteomes" id="UP001596270">
    <property type="component" value="Unassembled WGS sequence"/>
</dbReference>
<evidence type="ECO:0000256" key="1">
    <source>
        <dbReference type="ARBA" id="ARBA00012493"/>
    </source>
</evidence>
<name>A0ABW1U647_9BURK</name>
<evidence type="ECO:0000313" key="11">
    <source>
        <dbReference type="EMBL" id="MFC6284151.1"/>
    </source>
</evidence>
<keyword evidence="6 11" id="KW-0695">RNA-directed DNA polymerase</keyword>
<dbReference type="EMBL" id="JBHSRS010000084">
    <property type="protein sequence ID" value="MFC6284151.1"/>
    <property type="molecule type" value="Genomic_DNA"/>
</dbReference>
<feature type="domain" description="Reverse transcriptase" evidence="10">
    <location>
        <begin position="1"/>
        <end position="243"/>
    </location>
</feature>
<comment type="caution">
    <text evidence="11">The sequence shown here is derived from an EMBL/GenBank/DDBJ whole genome shotgun (WGS) entry which is preliminary data.</text>
</comment>
<evidence type="ECO:0000256" key="7">
    <source>
        <dbReference type="ARBA" id="ARBA00023118"/>
    </source>
</evidence>
<dbReference type="InterPro" id="IPR043502">
    <property type="entry name" value="DNA/RNA_pol_sf"/>
</dbReference>
<keyword evidence="5" id="KW-0460">Magnesium</keyword>
<dbReference type="PANTHER" id="PTHR34047">
    <property type="entry name" value="NUCLEAR INTRON MATURASE 1, MITOCHONDRIAL-RELATED"/>
    <property type="match status" value="1"/>
</dbReference>
<evidence type="ECO:0000256" key="5">
    <source>
        <dbReference type="ARBA" id="ARBA00022842"/>
    </source>
</evidence>
<proteinExistence type="inferred from homology"/>
<accession>A0ABW1U647</accession>